<evidence type="ECO:0000259" key="2">
    <source>
        <dbReference type="PROSITE" id="PS51371"/>
    </source>
</evidence>
<dbReference type="AlphaFoldDB" id="A0A921DWP2"/>
<keyword evidence="1" id="KW-0129">CBS domain</keyword>
<dbReference type="InterPro" id="IPR000644">
    <property type="entry name" value="CBS_dom"/>
</dbReference>
<dbReference type="PROSITE" id="PS51371">
    <property type="entry name" value="CBS"/>
    <property type="match status" value="1"/>
</dbReference>
<evidence type="ECO:0000256" key="1">
    <source>
        <dbReference type="PROSITE-ProRule" id="PRU00703"/>
    </source>
</evidence>
<protein>
    <submittedName>
        <fullName evidence="3">CBS domain-containing protein</fullName>
    </submittedName>
</protein>
<feature type="domain" description="CBS" evidence="2">
    <location>
        <begin position="106"/>
        <end position="164"/>
    </location>
</feature>
<accession>A0A921DWP2</accession>
<proteinExistence type="predicted"/>
<comment type="caution">
    <text evidence="3">The sequence shown here is derived from an EMBL/GenBank/DDBJ whole genome shotgun (WGS) entry which is preliminary data.</text>
</comment>
<dbReference type="InterPro" id="IPR046342">
    <property type="entry name" value="CBS_dom_sf"/>
</dbReference>
<dbReference type="Pfam" id="PF00571">
    <property type="entry name" value="CBS"/>
    <property type="match status" value="1"/>
</dbReference>
<reference evidence="3" key="1">
    <citation type="journal article" date="2021" name="PeerJ">
        <title>Extensive microbial diversity within the chicken gut microbiome revealed by metagenomics and culture.</title>
        <authorList>
            <person name="Gilroy R."/>
            <person name="Ravi A."/>
            <person name="Getino M."/>
            <person name="Pursley I."/>
            <person name="Horton D.L."/>
            <person name="Alikhan N.F."/>
            <person name="Baker D."/>
            <person name="Gharbi K."/>
            <person name="Hall N."/>
            <person name="Watson M."/>
            <person name="Adriaenssens E.M."/>
            <person name="Foster-Nyarko E."/>
            <person name="Jarju S."/>
            <person name="Secka A."/>
            <person name="Antonio M."/>
            <person name="Oren A."/>
            <person name="Chaudhuri R.R."/>
            <person name="La Ragione R."/>
            <person name="Hildebrand F."/>
            <person name="Pallen M.J."/>
        </authorList>
    </citation>
    <scope>NUCLEOTIDE SEQUENCE</scope>
    <source>
        <strain evidence="3">6019</strain>
    </source>
</reference>
<reference evidence="3" key="2">
    <citation type="submission" date="2021-09" db="EMBL/GenBank/DDBJ databases">
        <authorList>
            <person name="Gilroy R."/>
        </authorList>
    </citation>
    <scope>NUCLEOTIDE SEQUENCE</scope>
    <source>
        <strain evidence="3">6019</strain>
    </source>
</reference>
<name>A0A921DWP2_9STAP</name>
<dbReference type="Proteomes" id="UP000763505">
    <property type="component" value="Unassembled WGS sequence"/>
</dbReference>
<evidence type="ECO:0000313" key="3">
    <source>
        <dbReference type="EMBL" id="HJE19441.1"/>
    </source>
</evidence>
<dbReference type="EMBL" id="DYYI01000037">
    <property type="protein sequence ID" value="HJE19441.1"/>
    <property type="molecule type" value="Genomic_DNA"/>
</dbReference>
<dbReference type="Gene3D" id="3.10.580.10">
    <property type="entry name" value="CBS-domain"/>
    <property type="match status" value="1"/>
</dbReference>
<feature type="non-terminal residue" evidence="3">
    <location>
        <position position="191"/>
    </location>
</feature>
<organism evidence="3 4">
    <name type="scientific">Aliicoccus persicus</name>
    <dbReference type="NCBI Taxonomy" id="930138"/>
    <lineage>
        <taxon>Bacteria</taxon>
        <taxon>Bacillati</taxon>
        <taxon>Bacillota</taxon>
        <taxon>Bacilli</taxon>
        <taxon>Bacillales</taxon>
        <taxon>Staphylococcaceae</taxon>
        <taxon>Aliicoccus</taxon>
    </lineage>
</organism>
<dbReference type="SUPFAM" id="SSF54631">
    <property type="entry name" value="CBS-domain pair"/>
    <property type="match status" value="1"/>
</dbReference>
<sequence>MTEDTNLTNHKKFLNSFNTLHKILRKKLNEPDMDFGPLLNKVKKNRDIVLMRYYEKLDFYREFRNILVHEETNDMPSVAEPSDFIVDEIGEVLERIKNPKKVYQLFNHEVIHFNLNDSLSKVLNIVKEKEYSQFPVFNNNSELVGLISENGITRFLAESVEDDIISIVETKIKDVIDHDEAKDSITIVNAN</sequence>
<evidence type="ECO:0000313" key="4">
    <source>
        <dbReference type="Proteomes" id="UP000763505"/>
    </source>
</evidence>
<gene>
    <name evidence="3" type="ORF">K8V35_03700</name>
</gene>